<dbReference type="EMBL" id="FOBW01000002">
    <property type="protein sequence ID" value="SEM40507.1"/>
    <property type="molecule type" value="Genomic_DNA"/>
</dbReference>
<gene>
    <name evidence="1" type="ORF">SAMN05192533_102497</name>
</gene>
<name>A0A1H7Y586_9BACI</name>
<dbReference type="InterPro" id="IPR019699">
    <property type="entry name" value="DUF2584"/>
</dbReference>
<dbReference type="OrthoDB" id="2361576at2"/>
<keyword evidence="2" id="KW-1185">Reference proteome</keyword>
<evidence type="ECO:0000313" key="2">
    <source>
        <dbReference type="Proteomes" id="UP000198553"/>
    </source>
</evidence>
<protein>
    <recommendedName>
        <fullName evidence="3">DUF2584 domain-containing protein</fullName>
    </recommendedName>
</protein>
<dbReference type="AlphaFoldDB" id="A0A1H7Y586"/>
<accession>A0A1H7Y586</accession>
<dbReference type="InterPro" id="IPR015947">
    <property type="entry name" value="PUA-like_sf"/>
</dbReference>
<reference evidence="2" key="1">
    <citation type="submission" date="2016-10" db="EMBL/GenBank/DDBJ databases">
        <authorList>
            <person name="Varghese N."/>
            <person name="Submissions S."/>
        </authorList>
    </citation>
    <scope>NUCLEOTIDE SEQUENCE [LARGE SCALE GENOMIC DNA]</scope>
    <source>
        <strain evidence="2">B48,IBRC-M 10115,DSM 25386,CECT 8001</strain>
    </source>
</reference>
<dbReference type="Gene3D" id="2.40.240.20">
    <property type="entry name" value="Hypothetical PUA domain-like, domain 1"/>
    <property type="match status" value="1"/>
</dbReference>
<dbReference type="SUPFAM" id="SSF88697">
    <property type="entry name" value="PUA domain-like"/>
    <property type="match status" value="1"/>
</dbReference>
<sequence>MGMPLELNTMIVTKGREERLEENLFRLQKDGYRLYPIDIPLEVKKMIEGESSGTAIIKKLEWSGTKTVIIYQLLSLNSTN</sequence>
<dbReference type="RefSeq" id="WP_090741763.1">
    <property type="nucleotide sequence ID" value="NZ_FOBW01000002.1"/>
</dbReference>
<proteinExistence type="predicted"/>
<evidence type="ECO:0000313" key="1">
    <source>
        <dbReference type="EMBL" id="SEM40507.1"/>
    </source>
</evidence>
<dbReference type="Pfam" id="PF10763">
    <property type="entry name" value="DUF2584"/>
    <property type="match status" value="1"/>
</dbReference>
<dbReference type="Proteomes" id="UP000198553">
    <property type="component" value="Unassembled WGS sequence"/>
</dbReference>
<dbReference type="STRING" id="930146.SAMN05192533_102497"/>
<evidence type="ECO:0008006" key="3">
    <source>
        <dbReference type="Google" id="ProtNLM"/>
    </source>
</evidence>
<organism evidence="1 2">
    <name type="scientific">Mesobacillus persicus</name>
    <dbReference type="NCBI Taxonomy" id="930146"/>
    <lineage>
        <taxon>Bacteria</taxon>
        <taxon>Bacillati</taxon>
        <taxon>Bacillota</taxon>
        <taxon>Bacilli</taxon>
        <taxon>Bacillales</taxon>
        <taxon>Bacillaceae</taxon>
        <taxon>Mesobacillus</taxon>
    </lineage>
</organism>